<dbReference type="InterPro" id="IPR000734">
    <property type="entry name" value="TAG_lipase"/>
</dbReference>
<evidence type="ECO:0000256" key="2">
    <source>
        <dbReference type="ARBA" id="ARBA00010701"/>
    </source>
</evidence>
<feature type="signal peptide" evidence="5">
    <location>
        <begin position="1"/>
        <end position="19"/>
    </location>
</feature>
<sequence length="322" mass="35569">MNASAVGFYFLLLIAISTGYDREVKLRFYHASFEKYTELPLNEADKMLHTSWYNPNRTTVIFCHGFTGFPTGPAVTGIITAYLEQEESNVALLNWEYLASSPTPGLATSYVNWAAPNARQLGARLVDTFSLLSDAGLDISKTHLIGHSLGAQIWGIAGFKLRQRGIQLPWITGVDPAAVGFETKAPSHKLSPASALYVDVIHTDPSKYGLRTSSGTVDFWANYRAIGPVRQPGCGNQPSPAFSPEDLCNHNRSWKLLADAIKYPGTIIGSYAKNYKVWKHYSKEERVAETLLLGKYNTNARPGNYYFVTNSESPYGLKTDGL</sequence>
<evidence type="ECO:0000256" key="3">
    <source>
        <dbReference type="ARBA" id="ARBA00022525"/>
    </source>
</evidence>
<dbReference type="Gene3D" id="3.40.50.1820">
    <property type="entry name" value="alpha/beta hydrolase"/>
    <property type="match status" value="1"/>
</dbReference>
<dbReference type="PANTHER" id="PTHR11610:SF173">
    <property type="entry name" value="LIPASE DOMAIN-CONTAINING PROTEIN-RELATED"/>
    <property type="match status" value="1"/>
</dbReference>
<dbReference type="PRINTS" id="PR00821">
    <property type="entry name" value="TAGLIPASE"/>
</dbReference>
<dbReference type="Proteomes" id="UP000838756">
    <property type="component" value="Unassembled WGS sequence"/>
</dbReference>
<dbReference type="GO" id="GO:0017171">
    <property type="term" value="F:serine hydrolase activity"/>
    <property type="evidence" value="ECO:0007669"/>
    <property type="project" value="TreeGrafter"/>
</dbReference>
<dbReference type="EMBL" id="CAKXAJ010026292">
    <property type="protein sequence ID" value="CAH2265792.1"/>
    <property type="molecule type" value="Genomic_DNA"/>
</dbReference>
<comment type="subcellular location">
    <subcellularLocation>
        <location evidence="1">Secreted</location>
    </subcellularLocation>
</comment>
<dbReference type="OrthoDB" id="7467908at2759"/>
<dbReference type="Pfam" id="PF00151">
    <property type="entry name" value="Lipase"/>
    <property type="match status" value="1"/>
</dbReference>
<accession>A0A8S4SIM1</accession>
<comment type="caution">
    <text evidence="7">The sequence shown here is derived from an EMBL/GenBank/DDBJ whole genome shotgun (WGS) entry which is preliminary data.</text>
</comment>
<dbReference type="AlphaFoldDB" id="A0A8S4SIM1"/>
<dbReference type="GO" id="GO:0005615">
    <property type="term" value="C:extracellular space"/>
    <property type="evidence" value="ECO:0007669"/>
    <property type="project" value="TreeGrafter"/>
</dbReference>
<feature type="chain" id="PRO_5036274098" evidence="5">
    <location>
        <begin position="20"/>
        <end position="322"/>
    </location>
</feature>
<keyword evidence="3" id="KW-0964">Secreted</keyword>
<evidence type="ECO:0000256" key="5">
    <source>
        <dbReference type="SAM" id="SignalP"/>
    </source>
</evidence>
<dbReference type="GO" id="GO:0016042">
    <property type="term" value="P:lipid catabolic process"/>
    <property type="evidence" value="ECO:0007669"/>
    <property type="project" value="TreeGrafter"/>
</dbReference>
<dbReference type="EMBL" id="CAKXAJ010026292">
    <property type="protein sequence ID" value="CAH2265794.1"/>
    <property type="molecule type" value="Genomic_DNA"/>
</dbReference>
<evidence type="ECO:0000313" key="7">
    <source>
        <dbReference type="EMBL" id="CAH2265794.1"/>
    </source>
</evidence>
<reference evidence="7" key="1">
    <citation type="submission" date="2022-03" db="EMBL/GenBank/DDBJ databases">
        <authorList>
            <person name="Lindestad O."/>
        </authorList>
    </citation>
    <scope>NUCLEOTIDE SEQUENCE</scope>
</reference>
<evidence type="ECO:0000256" key="1">
    <source>
        <dbReference type="ARBA" id="ARBA00004613"/>
    </source>
</evidence>
<name>A0A8S4SIM1_9NEOP</name>
<feature type="domain" description="Lipase" evidence="6">
    <location>
        <begin position="43"/>
        <end position="315"/>
    </location>
</feature>
<gene>
    <name evidence="7" type="primary">jg7967</name>
    <name evidence="7" type="ORF">PAEG_LOCUS25106</name>
</gene>
<dbReference type="InterPro" id="IPR029058">
    <property type="entry name" value="AB_hydrolase_fold"/>
</dbReference>
<keyword evidence="5" id="KW-0732">Signal</keyword>
<comment type="similarity">
    <text evidence="2 4">Belongs to the AB hydrolase superfamily. Lipase family.</text>
</comment>
<dbReference type="PANTHER" id="PTHR11610">
    <property type="entry name" value="LIPASE"/>
    <property type="match status" value="1"/>
</dbReference>
<proteinExistence type="inferred from homology"/>
<dbReference type="EMBL" id="CAKXAJ010026292">
    <property type="protein sequence ID" value="CAH2265790.1"/>
    <property type="molecule type" value="Genomic_DNA"/>
</dbReference>
<organism evidence="7 8">
    <name type="scientific">Pararge aegeria aegeria</name>
    <dbReference type="NCBI Taxonomy" id="348720"/>
    <lineage>
        <taxon>Eukaryota</taxon>
        <taxon>Metazoa</taxon>
        <taxon>Ecdysozoa</taxon>
        <taxon>Arthropoda</taxon>
        <taxon>Hexapoda</taxon>
        <taxon>Insecta</taxon>
        <taxon>Pterygota</taxon>
        <taxon>Neoptera</taxon>
        <taxon>Endopterygota</taxon>
        <taxon>Lepidoptera</taxon>
        <taxon>Glossata</taxon>
        <taxon>Ditrysia</taxon>
        <taxon>Papilionoidea</taxon>
        <taxon>Nymphalidae</taxon>
        <taxon>Satyrinae</taxon>
        <taxon>Satyrini</taxon>
        <taxon>Parargina</taxon>
        <taxon>Pararge</taxon>
    </lineage>
</organism>
<protein>
    <submittedName>
        <fullName evidence="7">Jg7967 protein</fullName>
    </submittedName>
</protein>
<evidence type="ECO:0000256" key="4">
    <source>
        <dbReference type="RuleBase" id="RU004262"/>
    </source>
</evidence>
<dbReference type="GO" id="GO:0016298">
    <property type="term" value="F:lipase activity"/>
    <property type="evidence" value="ECO:0007669"/>
    <property type="project" value="InterPro"/>
</dbReference>
<dbReference type="SUPFAM" id="SSF53474">
    <property type="entry name" value="alpha/beta-Hydrolases"/>
    <property type="match status" value="1"/>
</dbReference>
<dbReference type="InterPro" id="IPR013818">
    <property type="entry name" value="Lipase"/>
</dbReference>
<evidence type="ECO:0000259" key="6">
    <source>
        <dbReference type="Pfam" id="PF00151"/>
    </source>
</evidence>
<evidence type="ECO:0000313" key="8">
    <source>
        <dbReference type="Proteomes" id="UP000838756"/>
    </source>
</evidence>
<keyword evidence="8" id="KW-1185">Reference proteome</keyword>